<dbReference type="Gene3D" id="3.20.20.70">
    <property type="entry name" value="Aldolase class I"/>
    <property type="match status" value="1"/>
</dbReference>
<dbReference type="InterPro" id="IPR017853">
    <property type="entry name" value="GH"/>
</dbReference>
<reference evidence="2 3" key="1">
    <citation type="submission" date="2024-04" db="EMBL/GenBank/DDBJ databases">
        <title>WGS of bacteria from Torrens River.</title>
        <authorList>
            <person name="Wyrsch E.R."/>
            <person name="Drigo B."/>
        </authorList>
    </citation>
    <scope>NUCLEOTIDE SEQUENCE [LARGE SCALE GENOMIC DNA]</scope>
    <source>
        <strain evidence="2 3">TWI391</strain>
    </source>
</reference>
<evidence type="ECO:0000256" key="1">
    <source>
        <dbReference type="SAM" id="SignalP"/>
    </source>
</evidence>
<dbReference type="EMBL" id="JBDJNQ010000001">
    <property type="protein sequence ID" value="MEN5376234.1"/>
    <property type="molecule type" value="Genomic_DNA"/>
</dbReference>
<accession>A0ABV0BP19</accession>
<evidence type="ECO:0008006" key="4">
    <source>
        <dbReference type="Google" id="ProtNLM"/>
    </source>
</evidence>
<evidence type="ECO:0000313" key="2">
    <source>
        <dbReference type="EMBL" id="MEN5376234.1"/>
    </source>
</evidence>
<keyword evidence="3" id="KW-1185">Reference proteome</keyword>
<evidence type="ECO:0000313" key="3">
    <source>
        <dbReference type="Proteomes" id="UP001409291"/>
    </source>
</evidence>
<name>A0ABV0BP19_9SPHI</name>
<dbReference type="InterPro" id="IPR013785">
    <property type="entry name" value="Aldolase_TIM"/>
</dbReference>
<protein>
    <recommendedName>
        <fullName evidence="4">Alpha-galactosidase</fullName>
    </recommendedName>
</protein>
<dbReference type="RefSeq" id="WP_346580550.1">
    <property type="nucleotide sequence ID" value="NZ_JBDJLH010000001.1"/>
</dbReference>
<keyword evidence="1" id="KW-0732">Signal</keyword>
<dbReference type="SUPFAM" id="SSF51445">
    <property type="entry name" value="(Trans)glycosidases"/>
    <property type="match status" value="1"/>
</dbReference>
<sequence>MDILKKDAFLRLPFVCGLLLLGSNSFAQQVVLKNDKIQRTLTYDGQVWRTTSFTDMDHKRKLKVTSDEIHILPMETTKGYSIDAFIAVNKPKEFNKADTFFVEISYRPKDEFKQILEIPQELKITYFVVADERFSRKKMQLSYARKVTVDRLEVERMYMQKNANGGGRGEPVFIDNAWFFGLEYPAGHSRHTDGNLPKADARNFEKVGNYSFIDLEGRDIEPETKNGAMRLMHFPGFAKQNMTGGFTIDSKIAATGVVKEDLSIQQSFMDYLSTMWKAPRSFLHYNNWFDAAAKDLSGDGLLNVYKSFKKAIEPYGVKMDAMVADDGWQDRKSIWEPSPRYFPNGMADVKLLRNKLKKEGVDFGLWLSISGYTNNIDWGKAAGYAEAVRNEYFSQYGRYYSLSADKYKNEVMKKIPAIAKELDLVYYKHDFNDLSDKSTGNNHPGTDRHGHEANLDAQIDVLLATRAVKPDIIQNLTNWVWFSPYWLVYSDYLWLLAGDDGMNANWPELSKWAMKSTDRDAYFARMWGNAGDRPLVPISRIMTHGIVKTGDASENETLQDWMDYALMHYGRGTLLKEWYISAASMTDDEWKVLCLVDNWAKKHRNELNKTFYVGGRPDEGAVYGYIGWEGKQGVLTVRNPAAETQTIRIPFNETVGFSLAKNMGYHAQVVYPYHDQYAKTFTSGKVMEIEVPGYSTMALEFREGAVPSMKPVVSKLVFKTEKGVDQVTTKLQVPVAIKDRAELLVIGWPHDVQVRINGEVQAPSKSEKAKLNAFAGYAKAGMILPKAKDWRMNSFDLMRYKGQEIEITYNRVDGFESHVLLERKVVAKDYPAAHDVLWPLSNDTRRQTVKLF</sequence>
<comment type="caution">
    <text evidence="2">The sequence shown here is derived from an EMBL/GenBank/DDBJ whole genome shotgun (WGS) entry which is preliminary data.</text>
</comment>
<feature type="signal peptide" evidence="1">
    <location>
        <begin position="1"/>
        <end position="27"/>
    </location>
</feature>
<organism evidence="2 3">
    <name type="scientific">Sphingobacterium kitahiroshimense</name>
    <dbReference type="NCBI Taxonomy" id="470446"/>
    <lineage>
        <taxon>Bacteria</taxon>
        <taxon>Pseudomonadati</taxon>
        <taxon>Bacteroidota</taxon>
        <taxon>Sphingobacteriia</taxon>
        <taxon>Sphingobacteriales</taxon>
        <taxon>Sphingobacteriaceae</taxon>
        <taxon>Sphingobacterium</taxon>
    </lineage>
</organism>
<gene>
    <name evidence="2" type="ORF">ABE541_03075</name>
</gene>
<dbReference type="Proteomes" id="UP001409291">
    <property type="component" value="Unassembled WGS sequence"/>
</dbReference>
<proteinExistence type="predicted"/>
<feature type="chain" id="PRO_5047339432" description="Alpha-galactosidase" evidence="1">
    <location>
        <begin position="28"/>
        <end position="852"/>
    </location>
</feature>